<feature type="domain" description="GXWXG" evidence="1">
    <location>
        <begin position="22"/>
        <end position="77"/>
    </location>
</feature>
<dbReference type="EMBL" id="BAEH01000012">
    <property type="protein sequence ID" value="GAB16722.1"/>
    <property type="molecule type" value="Genomic_DNA"/>
</dbReference>
<dbReference type="Gene3D" id="2.40.128.580">
    <property type="entry name" value="GXWXG domain"/>
    <property type="match status" value="1"/>
</dbReference>
<sequence>MMASTLTLPQLQAGIPTTEAAALFDSLPAVTIADIVGQTWHGGEVPTAHPMDGLLTISGWYGKRFDDANQVHPLLFGEPGALFPVNPKLVPIGLLNKIGPKLPKRPIPGLSTGVKAAKTRRHRARLRVVEFKAGDGPAKSSAAMVYDDLPIIDHFRWLDTDILLGAMDLRGSEHPYFFYLERD</sequence>
<dbReference type="InterPro" id="IPR025568">
    <property type="entry name" value="DUF4334"/>
</dbReference>
<dbReference type="Proteomes" id="UP000035034">
    <property type="component" value="Unassembled WGS sequence"/>
</dbReference>
<evidence type="ECO:0000259" key="2">
    <source>
        <dbReference type="Pfam" id="PF14232"/>
    </source>
</evidence>
<comment type="caution">
    <text evidence="3">The sequence shown here is derived from an EMBL/GenBank/DDBJ whole genome shotgun (WGS) entry which is preliminary data.</text>
</comment>
<gene>
    <name evidence="3" type="ORF">GOEFS_012_00230</name>
</gene>
<reference evidence="3 4" key="1">
    <citation type="submission" date="2011-12" db="EMBL/GenBank/DDBJ databases">
        <title>Whole genome shotgun sequence of Gordonia effusa NBRC 100432.</title>
        <authorList>
            <person name="Yoshida I."/>
            <person name="Takarada H."/>
            <person name="Hosoyama A."/>
            <person name="Tsuchikane K."/>
            <person name="Katsumata H."/>
            <person name="Yamazaki S."/>
            <person name="Fujita N."/>
        </authorList>
    </citation>
    <scope>NUCLEOTIDE SEQUENCE [LARGE SCALE GENOMIC DNA]</scope>
    <source>
        <strain evidence="3 4">NBRC 100432</strain>
    </source>
</reference>
<organism evidence="3 4">
    <name type="scientific">Gordonia effusa NBRC 100432</name>
    <dbReference type="NCBI Taxonomy" id="1077974"/>
    <lineage>
        <taxon>Bacteria</taxon>
        <taxon>Bacillati</taxon>
        <taxon>Actinomycetota</taxon>
        <taxon>Actinomycetes</taxon>
        <taxon>Mycobacteriales</taxon>
        <taxon>Gordoniaceae</taxon>
        <taxon>Gordonia</taxon>
    </lineage>
</organism>
<proteinExistence type="predicted"/>
<dbReference type="Pfam" id="PF14231">
    <property type="entry name" value="GXWXG"/>
    <property type="match status" value="1"/>
</dbReference>
<dbReference type="InterPro" id="IPR025951">
    <property type="entry name" value="GXWXG_dom"/>
</dbReference>
<name>H0QV71_9ACTN</name>
<protein>
    <recommendedName>
        <fullName evidence="5">DUF4334 domain-containing protein</fullName>
    </recommendedName>
</protein>
<dbReference type="STRING" id="1077974.GOEFS_012_00230"/>
<dbReference type="eggNOG" id="ENOG503287S">
    <property type="taxonomic scope" value="Bacteria"/>
</dbReference>
<dbReference type="AlphaFoldDB" id="H0QV71"/>
<evidence type="ECO:0008006" key="5">
    <source>
        <dbReference type="Google" id="ProtNLM"/>
    </source>
</evidence>
<evidence type="ECO:0000313" key="3">
    <source>
        <dbReference type="EMBL" id="GAB16722.1"/>
    </source>
</evidence>
<dbReference type="Pfam" id="PF14232">
    <property type="entry name" value="DUF4334"/>
    <property type="match status" value="1"/>
</dbReference>
<evidence type="ECO:0000259" key="1">
    <source>
        <dbReference type="Pfam" id="PF14231"/>
    </source>
</evidence>
<feature type="domain" description="DUF4334" evidence="2">
    <location>
        <begin position="123"/>
        <end position="182"/>
    </location>
</feature>
<keyword evidence="4" id="KW-1185">Reference proteome</keyword>
<evidence type="ECO:0000313" key="4">
    <source>
        <dbReference type="Proteomes" id="UP000035034"/>
    </source>
</evidence>
<accession>H0QV71</accession>